<feature type="transmembrane region" description="Helical" evidence="6">
    <location>
        <begin position="70"/>
        <end position="91"/>
    </location>
</feature>
<dbReference type="InterPro" id="IPR019734">
    <property type="entry name" value="TPR_rpt"/>
</dbReference>
<reference evidence="8 9" key="1">
    <citation type="journal article" date="2016" name="Nat. Commun.">
        <title>Thousands of microbial genomes shed light on interconnected biogeochemical processes in an aquifer system.</title>
        <authorList>
            <person name="Anantharaman K."/>
            <person name="Brown C.T."/>
            <person name="Hug L.A."/>
            <person name="Sharon I."/>
            <person name="Castelle C.J."/>
            <person name="Probst A.J."/>
            <person name="Thomas B.C."/>
            <person name="Singh A."/>
            <person name="Wilkins M.J."/>
            <person name="Karaoz U."/>
            <person name="Brodie E.L."/>
            <person name="Williams K.H."/>
            <person name="Hubbard S.S."/>
            <person name="Banfield J.F."/>
        </authorList>
    </citation>
    <scope>NUCLEOTIDE SEQUENCE [LARGE SCALE GENOMIC DNA]</scope>
</reference>
<dbReference type="PROSITE" id="PS50005">
    <property type="entry name" value="TPR"/>
    <property type="match status" value="2"/>
</dbReference>
<feature type="transmembrane region" description="Helical" evidence="6">
    <location>
        <begin position="489"/>
        <end position="507"/>
    </location>
</feature>
<evidence type="ECO:0000256" key="4">
    <source>
        <dbReference type="ARBA" id="ARBA00023136"/>
    </source>
</evidence>
<dbReference type="InterPro" id="IPR007016">
    <property type="entry name" value="O-antigen_ligase-rel_domated"/>
</dbReference>
<feature type="transmembrane region" description="Helical" evidence="6">
    <location>
        <begin position="205"/>
        <end position="222"/>
    </location>
</feature>
<evidence type="ECO:0000256" key="2">
    <source>
        <dbReference type="ARBA" id="ARBA00022692"/>
    </source>
</evidence>
<feature type="transmembrane region" description="Helical" evidence="6">
    <location>
        <begin position="456"/>
        <end position="477"/>
    </location>
</feature>
<evidence type="ECO:0000256" key="1">
    <source>
        <dbReference type="ARBA" id="ARBA00004141"/>
    </source>
</evidence>
<dbReference type="Pfam" id="PF14559">
    <property type="entry name" value="TPR_19"/>
    <property type="match status" value="1"/>
</dbReference>
<evidence type="ECO:0000259" key="7">
    <source>
        <dbReference type="Pfam" id="PF04932"/>
    </source>
</evidence>
<dbReference type="PANTHER" id="PTHR37422">
    <property type="entry name" value="TEICHURONIC ACID BIOSYNTHESIS PROTEIN TUAE"/>
    <property type="match status" value="1"/>
</dbReference>
<feature type="repeat" description="TPR" evidence="5">
    <location>
        <begin position="629"/>
        <end position="662"/>
    </location>
</feature>
<evidence type="ECO:0000256" key="3">
    <source>
        <dbReference type="ARBA" id="ARBA00022989"/>
    </source>
</evidence>
<dbReference type="InterPro" id="IPR011990">
    <property type="entry name" value="TPR-like_helical_dom_sf"/>
</dbReference>
<keyword evidence="4 6" id="KW-0472">Membrane</keyword>
<dbReference type="GO" id="GO:0016020">
    <property type="term" value="C:membrane"/>
    <property type="evidence" value="ECO:0007669"/>
    <property type="project" value="UniProtKB-SubCell"/>
</dbReference>
<feature type="transmembrane region" description="Helical" evidence="6">
    <location>
        <begin position="133"/>
        <end position="155"/>
    </location>
</feature>
<proteinExistence type="predicted"/>
<protein>
    <recommendedName>
        <fullName evidence="7">O-antigen ligase-related domain-containing protein</fullName>
    </recommendedName>
</protein>
<dbReference type="PANTHER" id="PTHR37422:SF13">
    <property type="entry name" value="LIPOPOLYSACCHARIDE BIOSYNTHESIS PROTEIN PA4999-RELATED"/>
    <property type="match status" value="1"/>
</dbReference>
<feature type="transmembrane region" description="Helical" evidence="6">
    <location>
        <begin position="251"/>
        <end position="267"/>
    </location>
</feature>
<gene>
    <name evidence="8" type="ORF">A2851_02245</name>
</gene>
<feature type="transmembrane region" description="Helical" evidence="6">
    <location>
        <begin position="398"/>
        <end position="421"/>
    </location>
</feature>
<keyword evidence="3 6" id="KW-1133">Transmembrane helix</keyword>
<organism evidence="8 9">
    <name type="scientific">Candidatus Kaiserbacteria bacterium RIFCSPHIGHO2_01_FULL_53_29</name>
    <dbReference type="NCBI Taxonomy" id="1798480"/>
    <lineage>
        <taxon>Bacteria</taxon>
        <taxon>Candidatus Kaiseribacteriota</taxon>
    </lineage>
</organism>
<feature type="transmembrane region" description="Helical" evidence="6">
    <location>
        <begin position="103"/>
        <end position="121"/>
    </location>
</feature>
<feature type="domain" description="O-antigen ligase-related" evidence="7">
    <location>
        <begin position="256"/>
        <end position="411"/>
    </location>
</feature>
<keyword evidence="5" id="KW-0802">TPR repeat</keyword>
<comment type="caution">
    <text evidence="8">The sequence shown here is derived from an EMBL/GenBank/DDBJ whole genome shotgun (WGS) entry which is preliminary data.</text>
</comment>
<feature type="transmembrane region" description="Helical" evidence="6">
    <location>
        <begin position="175"/>
        <end position="193"/>
    </location>
</feature>
<dbReference type="SUPFAM" id="SSF48452">
    <property type="entry name" value="TPR-like"/>
    <property type="match status" value="1"/>
</dbReference>
<comment type="subcellular location">
    <subcellularLocation>
        <location evidence="1">Membrane</location>
        <topology evidence="1">Multi-pass membrane protein</topology>
    </subcellularLocation>
</comment>
<feature type="transmembrane region" description="Helical" evidence="6">
    <location>
        <begin position="297"/>
        <end position="314"/>
    </location>
</feature>
<feature type="transmembrane region" description="Helical" evidence="6">
    <location>
        <begin position="228"/>
        <end position="246"/>
    </location>
</feature>
<dbReference type="AlphaFoldDB" id="A0A1F6CWZ5"/>
<dbReference type="InterPro" id="IPR051533">
    <property type="entry name" value="WaaL-like"/>
</dbReference>
<feature type="transmembrane region" description="Helical" evidence="6">
    <location>
        <begin position="273"/>
        <end position="290"/>
    </location>
</feature>
<evidence type="ECO:0000313" key="8">
    <source>
        <dbReference type="EMBL" id="OGG53683.1"/>
    </source>
</evidence>
<dbReference type="STRING" id="1798480.A2851_02245"/>
<sequence>MLLEKTLRYLVIAGIFTLPFVCLLVTTSLFFPYITGKNFAFRIIVEIITGASLALALVDPKYRPRRSWILGAFAVFVLVIAIADAFGAYPFKSFWSNYERMDGWVTLAHLLLYLFVAAAIMNTEKLWRGLFRVSLGVSVFISIYGLLQVAGISALGQGGLAGLGARVDATFGNPIYLAIYMLFHISIAALLIAQSGKEQWNSTERTIIAVFLAVISAISASLLKDAGWAPYLVLIVFDAIAAYLIFLRQAYLLSFIIALNTLIFFFTGTRGTVIGLIGGTILALLIAAFLEGSRRIRLVAVFSIIGIIVLGGVLKLEKDTAFVKSVGFLDRLATISATDSTVKARFLNMGIAWQGVKERPIFGWGQENYAIVFDKYYDPRMYGQEPWFDRVHNSIFDWLIAGGFVGLIAYLSIFAATLWVLWRSDAFILAERCILTGLLAGYFFHNLFVFDNITSYILFASVLAYIAWRASTVSRAALIIERRLFPRSALPYVAAALALLVWGGAWFTNTAALAQNRTLLSAITQHQGGIQKNLELFKQAVAYGSFGTQEVREQLAQGASQVASAQGVSAEVKQQFFDTATHEMTLQAAASPLDARFPLFLGIIYNSYGDYVDGGKAFEKAHELSPRKQTILFQLGQNQELRGNFAGALNTYKLAYDLDPNVSEARIMYAAALIRAGDDTRADEVLAPLIPSGAAADLRIAAAYVSRKHYDKIAGIWEARVKASPQDIQGYFTLAAAYYGGGLSALAIDALKRAVAASPAAQSDAEALIQQIKDGTAQIGQ</sequence>
<dbReference type="SMART" id="SM00028">
    <property type="entry name" value="TPR"/>
    <property type="match status" value="3"/>
</dbReference>
<feature type="repeat" description="TPR" evidence="5">
    <location>
        <begin position="595"/>
        <end position="628"/>
    </location>
</feature>
<dbReference type="Pfam" id="PF04932">
    <property type="entry name" value="Wzy_C"/>
    <property type="match status" value="1"/>
</dbReference>
<feature type="transmembrane region" description="Helical" evidence="6">
    <location>
        <begin position="433"/>
        <end position="450"/>
    </location>
</feature>
<keyword evidence="2 6" id="KW-0812">Transmembrane</keyword>
<dbReference type="Gene3D" id="1.25.40.10">
    <property type="entry name" value="Tetratricopeptide repeat domain"/>
    <property type="match status" value="2"/>
</dbReference>
<feature type="transmembrane region" description="Helical" evidence="6">
    <location>
        <begin position="7"/>
        <end position="33"/>
    </location>
</feature>
<dbReference type="Proteomes" id="UP000176863">
    <property type="component" value="Unassembled WGS sequence"/>
</dbReference>
<evidence type="ECO:0000256" key="5">
    <source>
        <dbReference type="PROSITE-ProRule" id="PRU00339"/>
    </source>
</evidence>
<evidence type="ECO:0000256" key="6">
    <source>
        <dbReference type="SAM" id="Phobius"/>
    </source>
</evidence>
<accession>A0A1F6CWZ5</accession>
<name>A0A1F6CWZ5_9BACT</name>
<feature type="transmembrane region" description="Helical" evidence="6">
    <location>
        <begin position="39"/>
        <end position="58"/>
    </location>
</feature>
<evidence type="ECO:0000313" key="9">
    <source>
        <dbReference type="Proteomes" id="UP000176863"/>
    </source>
</evidence>
<dbReference type="EMBL" id="MFKT01000009">
    <property type="protein sequence ID" value="OGG53683.1"/>
    <property type="molecule type" value="Genomic_DNA"/>
</dbReference>